<name>A0A916EEH5_9GLOM</name>
<dbReference type="EMBL" id="CAGKOT010000044">
    <property type="protein sequence ID" value="CAB5381507.1"/>
    <property type="molecule type" value="Genomic_DNA"/>
</dbReference>
<proteinExistence type="predicted"/>
<accession>A0A916EEH5</accession>
<dbReference type="AlphaFoldDB" id="A0A916EEH5"/>
<reference evidence="1" key="1">
    <citation type="submission" date="2020-05" db="EMBL/GenBank/DDBJ databases">
        <authorList>
            <person name="Rincon C."/>
            <person name="Sanders R I."/>
            <person name="Robbins C."/>
            <person name="Chaturvedi A."/>
        </authorList>
    </citation>
    <scope>NUCLEOTIDE SEQUENCE</scope>
    <source>
        <strain evidence="1">CHB12</strain>
    </source>
</reference>
<protein>
    <submittedName>
        <fullName evidence="1">Uncharacterized protein</fullName>
    </submittedName>
</protein>
<dbReference type="VEuPathDB" id="FungiDB:RhiirFUN_008250"/>
<sequence length="84" mass="9031">MGVYAPFWNSESCVCSKEYYDTLVACGKLCKFNVDPPVKYESECKIAKKPVDLGGGLHISGGNDGTPTNTGSLSGSIQNIRYYG</sequence>
<dbReference type="Proteomes" id="UP000684084">
    <property type="component" value="Unassembled WGS sequence"/>
</dbReference>
<gene>
    <name evidence="1" type="ORF">CHRIB12_LOCUS17571</name>
</gene>
<dbReference type="OrthoDB" id="2319844at2759"/>
<comment type="caution">
    <text evidence="1">The sequence shown here is derived from an EMBL/GenBank/DDBJ whole genome shotgun (WGS) entry which is preliminary data.</text>
</comment>
<organism evidence="1 2">
    <name type="scientific">Rhizophagus irregularis</name>
    <dbReference type="NCBI Taxonomy" id="588596"/>
    <lineage>
        <taxon>Eukaryota</taxon>
        <taxon>Fungi</taxon>
        <taxon>Fungi incertae sedis</taxon>
        <taxon>Mucoromycota</taxon>
        <taxon>Glomeromycotina</taxon>
        <taxon>Glomeromycetes</taxon>
        <taxon>Glomerales</taxon>
        <taxon>Glomeraceae</taxon>
        <taxon>Rhizophagus</taxon>
    </lineage>
</organism>
<evidence type="ECO:0000313" key="1">
    <source>
        <dbReference type="EMBL" id="CAB5381507.1"/>
    </source>
</evidence>
<evidence type="ECO:0000313" key="2">
    <source>
        <dbReference type="Proteomes" id="UP000684084"/>
    </source>
</evidence>